<dbReference type="PROSITE" id="PS51186">
    <property type="entry name" value="GNAT"/>
    <property type="match status" value="1"/>
</dbReference>
<dbReference type="GO" id="GO:0016747">
    <property type="term" value="F:acyltransferase activity, transferring groups other than amino-acyl groups"/>
    <property type="evidence" value="ECO:0007669"/>
    <property type="project" value="InterPro"/>
</dbReference>
<dbReference type="Gene3D" id="3.40.630.30">
    <property type="match status" value="1"/>
</dbReference>
<dbReference type="SUPFAM" id="SSF55729">
    <property type="entry name" value="Acyl-CoA N-acyltransferases (Nat)"/>
    <property type="match status" value="1"/>
</dbReference>
<organism evidence="4 5">
    <name type="scientific">Endozoicomonas elysicola</name>
    <dbReference type="NCBI Taxonomy" id="305900"/>
    <lineage>
        <taxon>Bacteria</taxon>
        <taxon>Pseudomonadati</taxon>
        <taxon>Pseudomonadota</taxon>
        <taxon>Gammaproteobacteria</taxon>
        <taxon>Oceanospirillales</taxon>
        <taxon>Endozoicomonadaceae</taxon>
        <taxon>Endozoicomonas</taxon>
    </lineage>
</organism>
<dbReference type="PANTHER" id="PTHR43800:SF1">
    <property type="entry name" value="PEPTIDYL-LYSINE N-ACETYLTRANSFERASE YJAB"/>
    <property type="match status" value="1"/>
</dbReference>
<sequence length="145" mass="16496">MSTEIRLYQDSDVNALLAVWEASSRLAHPFMTEAFFGQERRNIPELYLPNAETWVVVQDRTVVGFIALIGNEVGGLFVDPALHGQKLGKALMDKARELHGSLVVEVFKDNTLGRRFYDRYGFQLIEEKVFERTGDVLFRMELAAS</sequence>
<gene>
    <name evidence="4" type="ORF">GV64_09700</name>
</gene>
<comment type="caution">
    <text evidence="4">The sequence shown here is derived from an EMBL/GenBank/DDBJ whole genome shotgun (WGS) entry which is preliminary data.</text>
</comment>
<dbReference type="STRING" id="305900.GV64_09700"/>
<keyword evidence="5" id="KW-1185">Reference proteome</keyword>
<proteinExistence type="predicted"/>
<protein>
    <submittedName>
        <fullName evidence="4">Acetyltransferase</fullName>
    </submittedName>
</protein>
<feature type="domain" description="N-acetyltransferase" evidence="3">
    <location>
        <begin position="3"/>
        <end position="145"/>
    </location>
</feature>
<name>A0A081KA04_9GAMM</name>
<dbReference type="InterPro" id="IPR016181">
    <property type="entry name" value="Acyl_CoA_acyltransferase"/>
</dbReference>
<evidence type="ECO:0000259" key="3">
    <source>
        <dbReference type="PROSITE" id="PS51186"/>
    </source>
</evidence>
<dbReference type="Proteomes" id="UP000027997">
    <property type="component" value="Unassembled WGS sequence"/>
</dbReference>
<evidence type="ECO:0000256" key="2">
    <source>
        <dbReference type="ARBA" id="ARBA00023315"/>
    </source>
</evidence>
<dbReference type="PANTHER" id="PTHR43800">
    <property type="entry name" value="PEPTIDYL-LYSINE N-ACETYLTRANSFERASE YJAB"/>
    <property type="match status" value="1"/>
</dbReference>
<evidence type="ECO:0000256" key="1">
    <source>
        <dbReference type="ARBA" id="ARBA00022679"/>
    </source>
</evidence>
<reference evidence="4 5" key="1">
    <citation type="submission" date="2014-06" db="EMBL/GenBank/DDBJ databases">
        <title>Whole Genome Sequences of Three Symbiotic Endozoicomonas Bacteria.</title>
        <authorList>
            <person name="Neave M.J."/>
            <person name="Apprill A."/>
            <person name="Voolstra C.R."/>
        </authorList>
    </citation>
    <scope>NUCLEOTIDE SEQUENCE [LARGE SCALE GENOMIC DNA]</scope>
    <source>
        <strain evidence="4 5">DSM 22380</strain>
    </source>
</reference>
<dbReference type="CDD" id="cd04301">
    <property type="entry name" value="NAT_SF"/>
    <property type="match status" value="1"/>
</dbReference>
<evidence type="ECO:0000313" key="4">
    <source>
        <dbReference type="EMBL" id="KEI70980.1"/>
    </source>
</evidence>
<dbReference type="InterPro" id="IPR000182">
    <property type="entry name" value="GNAT_dom"/>
</dbReference>
<keyword evidence="2" id="KW-0012">Acyltransferase</keyword>
<dbReference type="EMBL" id="JOJP01000001">
    <property type="protein sequence ID" value="KEI70980.1"/>
    <property type="molecule type" value="Genomic_DNA"/>
</dbReference>
<accession>A0A081KA04</accession>
<dbReference type="Pfam" id="PF13508">
    <property type="entry name" value="Acetyltransf_7"/>
    <property type="match status" value="1"/>
</dbReference>
<dbReference type="eggNOG" id="COG0456">
    <property type="taxonomic scope" value="Bacteria"/>
</dbReference>
<dbReference type="AlphaFoldDB" id="A0A081KA04"/>
<dbReference type="RefSeq" id="WP_020585140.1">
    <property type="nucleotide sequence ID" value="NZ_JOJP01000001.1"/>
</dbReference>
<evidence type="ECO:0000313" key="5">
    <source>
        <dbReference type="Proteomes" id="UP000027997"/>
    </source>
</evidence>
<keyword evidence="1 4" id="KW-0808">Transferase</keyword>